<gene>
    <name evidence="8" type="primary">INKA1</name>
</gene>
<organism evidence="8 9">
    <name type="scientific">Vombatus ursinus</name>
    <name type="common">Common wombat</name>
    <dbReference type="NCBI Taxonomy" id="29139"/>
    <lineage>
        <taxon>Eukaryota</taxon>
        <taxon>Metazoa</taxon>
        <taxon>Chordata</taxon>
        <taxon>Craniata</taxon>
        <taxon>Vertebrata</taxon>
        <taxon>Euteleostomi</taxon>
        <taxon>Mammalia</taxon>
        <taxon>Metatheria</taxon>
        <taxon>Diprotodontia</taxon>
        <taxon>Vombatidae</taxon>
        <taxon>Vombatus</taxon>
    </lineage>
</organism>
<evidence type="ECO:0000256" key="1">
    <source>
        <dbReference type="ARBA" id="ARBA00004123"/>
    </source>
</evidence>
<dbReference type="STRING" id="29139.ENSVURP00010023560"/>
<comment type="subcellular location">
    <subcellularLocation>
        <location evidence="1">Nucleus</location>
    </subcellularLocation>
</comment>
<dbReference type="PANTHER" id="PTHR28615:SF1">
    <property type="entry name" value="PAK4-INHIBITOR INKA1"/>
    <property type="match status" value="1"/>
</dbReference>
<dbReference type="InterPro" id="IPR029267">
    <property type="entry name" value="FAM212"/>
</dbReference>
<comment type="subunit">
    <text evidence="5">Interacts with PAK4.</text>
</comment>
<reference evidence="9" key="1">
    <citation type="submission" date="2018-12" db="EMBL/GenBank/DDBJ databases">
        <authorList>
            <person name="Yazar S."/>
        </authorList>
    </citation>
    <scope>NUCLEOTIDE SEQUENCE [LARGE SCALE GENOMIC DNA]</scope>
</reference>
<feature type="region of interest" description="Disordered" evidence="6">
    <location>
        <begin position="207"/>
        <end position="233"/>
    </location>
</feature>
<protein>
    <submittedName>
        <fullName evidence="8">Inka box actin regulator 1</fullName>
    </submittedName>
</protein>
<proteinExistence type="inferred from homology"/>
<evidence type="ECO:0000256" key="6">
    <source>
        <dbReference type="SAM" id="MobiDB-lite"/>
    </source>
</evidence>
<reference evidence="8" key="2">
    <citation type="submission" date="2025-08" db="UniProtKB">
        <authorList>
            <consortium name="Ensembl"/>
        </authorList>
    </citation>
    <scope>IDENTIFICATION</scope>
</reference>
<dbReference type="GeneTree" id="ENSGT00530000063849"/>
<feature type="compositionally biased region" description="Low complexity" evidence="6">
    <location>
        <begin position="50"/>
        <end position="61"/>
    </location>
</feature>
<reference evidence="8" key="3">
    <citation type="submission" date="2025-09" db="UniProtKB">
        <authorList>
            <consortium name="Ensembl"/>
        </authorList>
    </citation>
    <scope>IDENTIFICATION</scope>
</reference>
<dbReference type="PANTHER" id="PTHR28615">
    <property type="entry name" value="PAK4-INHIBITOR INKA1-RELATED"/>
    <property type="match status" value="1"/>
</dbReference>
<keyword evidence="3" id="KW-0539">Nucleus</keyword>
<feature type="domain" description="FAM212" evidence="7">
    <location>
        <begin position="121"/>
        <end position="176"/>
    </location>
</feature>
<name>A0A4X2LPB1_VOMUR</name>
<dbReference type="RefSeq" id="XP_027692723.1">
    <property type="nucleotide sequence ID" value="XM_027836922.1"/>
</dbReference>
<keyword evidence="9" id="KW-1185">Reference proteome</keyword>
<dbReference type="Pfam" id="PF15342">
    <property type="entry name" value="FAM212"/>
    <property type="match status" value="1"/>
</dbReference>
<comment type="similarity">
    <text evidence="2">Belongs to the INKA family.</text>
</comment>
<sequence length="282" mass="30514">MRSSRLDSFLGQFRLELLCGREEPGSPRMQGPSQPPPPEPASGPRPCRPPRASDASEADSACCLEEDDEEGAALSPCERTLDWDSGYSEVSGSTWRDEDRPVLRRAGRLRGRTSPPSGRRPRPKSTSDICLEQWRGLDAEDWTACLLSRSRSRQPLVLGDNCFADLVENWMELPEAAGEGCPSAPPRWLGKPHHFLLNLSDHLRRRLGGGGGGGRARGPSGAGAAPQRSSPAAMAAKRLSCPPAPGCPLPSPDLASDFTHFAALMRSRSRQPIICNDVIGYI</sequence>
<feature type="region of interest" description="Disordered" evidence="6">
    <location>
        <begin position="19"/>
        <end position="126"/>
    </location>
</feature>
<feature type="compositionally biased region" description="Low complexity" evidence="6">
    <location>
        <begin position="217"/>
        <end position="233"/>
    </location>
</feature>
<feature type="compositionally biased region" description="Pro residues" evidence="6">
    <location>
        <begin position="33"/>
        <end position="49"/>
    </location>
</feature>
<dbReference type="Proteomes" id="UP000314987">
    <property type="component" value="Unassembled WGS sequence"/>
</dbReference>
<evidence type="ECO:0000256" key="4">
    <source>
        <dbReference type="ARBA" id="ARBA00045406"/>
    </source>
</evidence>
<comment type="function">
    <text evidence="4">Inhibitor of the serine/threonine-protein kinase PAK4. Acts by binding PAK4 in a substrate-like manner, inhibiting the protein kinase activity.</text>
</comment>
<dbReference type="GO" id="GO:0030291">
    <property type="term" value="F:protein serine/threonine kinase inhibitor activity"/>
    <property type="evidence" value="ECO:0007669"/>
    <property type="project" value="InterPro"/>
</dbReference>
<dbReference type="GO" id="GO:0005634">
    <property type="term" value="C:nucleus"/>
    <property type="evidence" value="ECO:0007669"/>
    <property type="project" value="UniProtKB-SubCell"/>
</dbReference>
<accession>A0A4X2LPB1</accession>
<dbReference type="AlphaFoldDB" id="A0A4X2LPB1"/>
<dbReference type="GeneID" id="114024080"/>
<dbReference type="Ensembl" id="ENSVURT00010026817.1">
    <property type="protein sequence ID" value="ENSVURP00010023560.1"/>
    <property type="gene ID" value="ENSVURG00010018056.1"/>
</dbReference>
<evidence type="ECO:0000256" key="2">
    <source>
        <dbReference type="ARBA" id="ARBA00008302"/>
    </source>
</evidence>
<evidence type="ECO:0000313" key="8">
    <source>
        <dbReference type="Ensembl" id="ENSVURP00010023560.1"/>
    </source>
</evidence>
<dbReference type="GO" id="GO:0019901">
    <property type="term" value="F:protein kinase binding"/>
    <property type="evidence" value="ECO:0007669"/>
    <property type="project" value="TreeGrafter"/>
</dbReference>
<evidence type="ECO:0000256" key="3">
    <source>
        <dbReference type="ARBA" id="ARBA00023242"/>
    </source>
</evidence>
<dbReference type="GO" id="GO:0021915">
    <property type="term" value="P:neural tube development"/>
    <property type="evidence" value="ECO:0007669"/>
    <property type="project" value="Ensembl"/>
</dbReference>
<dbReference type="InterPro" id="IPR039201">
    <property type="entry name" value="Inka"/>
</dbReference>
<dbReference type="Gene3D" id="3.30.200.20">
    <property type="entry name" value="Phosphorylase Kinase, domain 1"/>
    <property type="match status" value="1"/>
</dbReference>
<evidence type="ECO:0000259" key="7">
    <source>
        <dbReference type="Pfam" id="PF15342"/>
    </source>
</evidence>
<evidence type="ECO:0000313" key="9">
    <source>
        <dbReference type="Proteomes" id="UP000314987"/>
    </source>
</evidence>
<evidence type="ECO:0000256" key="5">
    <source>
        <dbReference type="ARBA" id="ARBA00046852"/>
    </source>
</evidence>
<dbReference type="OrthoDB" id="8811265at2759"/>
<dbReference type="OMA" id="EVLCMKE"/>
<dbReference type="CTD" id="389119"/>